<dbReference type="InterPro" id="IPR000462">
    <property type="entry name" value="CDP-OH_P_trans"/>
</dbReference>
<dbReference type="EMBL" id="DTPI01000033">
    <property type="protein sequence ID" value="HGE66855.1"/>
    <property type="molecule type" value="Genomic_DNA"/>
</dbReference>
<evidence type="ECO:0000259" key="4">
    <source>
        <dbReference type="Pfam" id="PF21682"/>
    </source>
</evidence>
<dbReference type="Gene3D" id="3.90.550.30">
    <property type="match status" value="1"/>
</dbReference>
<dbReference type="PROSITE" id="PS00379">
    <property type="entry name" value="CDP_ALCOHOL_P_TRANSF"/>
    <property type="match status" value="1"/>
</dbReference>
<keyword evidence="3" id="KW-0472">Membrane</keyword>
<organism evidence="5">
    <name type="scientific">Geoglobus ahangari</name>
    <dbReference type="NCBI Taxonomy" id="113653"/>
    <lineage>
        <taxon>Archaea</taxon>
        <taxon>Methanobacteriati</taxon>
        <taxon>Methanobacteriota</taxon>
        <taxon>Archaeoglobi</taxon>
        <taxon>Archaeoglobales</taxon>
        <taxon>Archaeoglobaceae</taxon>
        <taxon>Geoglobus</taxon>
    </lineage>
</organism>
<dbReference type="GO" id="GO:0008654">
    <property type="term" value="P:phospholipid biosynthetic process"/>
    <property type="evidence" value="ECO:0007669"/>
    <property type="project" value="InterPro"/>
</dbReference>
<evidence type="ECO:0000256" key="1">
    <source>
        <dbReference type="ARBA" id="ARBA00022679"/>
    </source>
</evidence>
<keyword evidence="1 2" id="KW-0808">Transferase</keyword>
<evidence type="ECO:0000313" key="5">
    <source>
        <dbReference type="EMBL" id="HGE66855.1"/>
    </source>
</evidence>
<name>A0A7C3UIH0_9EURY</name>
<gene>
    <name evidence="6" type="ORF">ENL48_02860</name>
    <name evidence="5" type="ORF">ENX77_07070</name>
</gene>
<dbReference type="GO" id="GO:0016780">
    <property type="term" value="F:phosphotransferase activity, for other substituted phosphate groups"/>
    <property type="evidence" value="ECO:0007669"/>
    <property type="project" value="InterPro"/>
</dbReference>
<dbReference type="AlphaFoldDB" id="A0A7C3UIH0"/>
<feature type="transmembrane region" description="Helical" evidence="3">
    <location>
        <begin position="171"/>
        <end position="201"/>
    </location>
</feature>
<proteinExistence type="inferred from homology"/>
<dbReference type="Pfam" id="PF21682">
    <property type="entry name" value="AF_2299-like_N"/>
    <property type="match status" value="1"/>
</dbReference>
<reference evidence="5" key="1">
    <citation type="journal article" date="2020" name="mSystems">
        <title>Genome- and Community-Level Interaction Insights into Carbon Utilization and Element Cycling Functions of Hydrothermarchaeota in Hydrothermal Sediment.</title>
        <authorList>
            <person name="Zhou Z."/>
            <person name="Liu Y."/>
            <person name="Xu W."/>
            <person name="Pan J."/>
            <person name="Luo Z.H."/>
            <person name="Li M."/>
        </authorList>
    </citation>
    <scope>NUCLEOTIDE SEQUENCE [LARGE SCALE GENOMIC DNA]</scope>
    <source>
        <strain evidence="6">SpSt-10</strain>
        <strain evidence="5">SpSt-97</strain>
    </source>
</reference>
<feature type="domain" description="CDP-alcohol phosphatidyltransferase AF-2299-like N-terminal" evidence="4">
    <location>
        <begin position="1"/>
        <end position="135"/>
    </location>
</feature>
<dbReference type="InterPro" id="IPR049037">
    <property type="entry name" value="AF_2299-like_N"/>
</dbReference>
<evidence type="ECO:0000313" key="6">
    <source>
        <dbReference type="EMBL" id="HHF48147.1"/>
    </source>
</evidence>
<dbReference type="EMBL" id="DRUC01000045">
    <property type="protein sequence ID" value="HHF48147.1"/>
    <property type="molecule type" value="Genomic_DNA"/>
</dbReference>
<accession>A0A7C3UIH0</accession>
<feature type="transmembrane region" description="Helical" evidence="3">
    <location>
        <begin position="252"/>
        <end position="275"/>
    </location>
</feature>
<dbReference type="InterPro" id="IPR043130">
    <property type="entry name" value="CDP-OH_PTrfase_TM_dom"/>
</dbReference>
<comment type="similarity">
    <text evidence="2">Belongs to the CDP-alcohol phosphatidyltransferase class-I family.</text>
</comment>
<comment type="caution">
    <text evidence="5">The sequence shown here is derived from an EMBL/GenBank/DDBJ whole genome shotgun (WGS) entry which is preliminary data.</text>
</comment>
<dbReference type="InterPro" id="IPR048254">
    <property type="entry name" value="CDP_ALCOHOL_P_TRANSF_CS"/>
</dbReference>
<dbReference type="Gene3D" id="1.20.120.1760">
    <property type="match status" value="1"/>
</dbReference>
<protein>
    <submittedName>
        <fullName evidence="5">CDP-alcohol phosphatidyltransferase family protein</fullName>
    </submittedName>
</protein>
<feature type="transmembrane region" description="Helical" evidence="3">
    <location>
        <begin position="296"/>
        <end position="320"/>
    </location>
</feature>
<dbReference type="Pfam" id="PF01066">
    <property type="entry name" value="CDP-OH_P_transf"/>
    <property type="match status" value="1"/>
</dbReference>
<evidence type="ECO:0000256" key="3">
    <source>
        <dbReference type="SAM" id="Phobius"/>
    </source>
</evidence>
<keyword evidence="3" id="KW-0812">Transmembrane</keyword>
<evidence type="ECO:0000256" key="2">
    <source>
        <dbReference type="RuleBase" id="RU003750"/>
    </source>
</evidence>
<dbReference type="GO" id="GO:0016020">
    <property type="term" value="C:membrane"/>
    <property type="evidence" value="ECO:0007669"/>
    <property type="project" value="InterPro"/>
</dbReference>
<sequence length="349" mass="39617">MKLALIRDSEIYNKKLLGLMLRDRIRKSLEKSGFVVKFFNDNLSLDEAEAYLIINEPVLFLERDLQFEGEKILVSDDFTVGYLFERDFKDLFVRDPQSAIEKYVAMNNIKKLEVRALKLSEDNLKLAEKLLLSSLIKSHDGIVSRLLNRRISLRISKILAERNVTPNQISFFSFFLSILGSALFLLDTYLATLIAGIIIQLHSIIDGCDGEIARLKFMESKYGAWLDGVLDRYADFITVFCITYSLAQANSIYWIVGFFAAFASFMIAYTGDKFVATYGRAYSDSSRLSIPITRDVRLFIIFLGAIFNCLFFSLILIALLGNAESLRRILSLRNVTPSIRLPPGTVRGG</sequence>
<keyword evidence="3" id="KW-1133">Transmembrane helix</keyword>